<reference evidence="2 3" key="1">
    <citation type="journal article" date="2015" name="Genome Biol. Evol.">
        <title>Phylogenomic analyses indicate that early fungi evolved digesting cell walls of algal ancestors of land plants.</title>
        <authorList>
            <person name="Chang Y."/>
            <person name="Wang S."/>
            <person name="Sekimoto S."/>
            <person name="Aerts A.L."/>
            <person name="Choi C."/>
            <person name="Clum A."/>
            <person name="LaButti K.M."/>
            <person name="Lindquist E.A."/>
            <person name="Yee Ngan C."/>
            <person name="Ohm R.A."/>
            <person name="Salamov A.A."/>
            <person name="Grigoriev I.V."/>
            <person name="Spatafora J.W."/>
            <person name="Berbee M.L."/>
        </authorList>
    </citation>
    <scope>NUCLEOTIDE SEQUENCE [LARGE SCALE GENOMIC DNA]</scope>
    <source>
        <strain evidence="2 3">NRRL 28638</strain>
    </source>
</reference>
<organism evidence="2 3">
    <name type="scientific">Conidiobolus coronatus (strain ATCC 28846 / CBS 209.66 / NRRL 28638)</name>
    <name type="common">Delacroixia coronata</name>
    <dbReference type="NCBI Taxonomy" id="796925"/>
    <lineage>
        <taxon>Eukaryota</taxon>
        <taxon>Fungi</taxon>
        <taxon>Fungi incertae sedis</taxon>
        <taxon>Zoopagomycota</taxon>
        <taxon>Entomophthoromycotina</taxon>
        <taxon>Entomophthoromycetes</taxon>
        <taxon>Entomophthorales</taxon>
        <taxon>Ancylistaceae</taxon>
        <taxon>Conidiobolus</taxon>
    </lineage>
</organism>
<sequence>MKFSIICTLLSIALAAPSFQNISEDSTVLARRGNSIGTGDQGGHVSDESESVSVSTIGDSAFSGKGNSFSAFSNIVMGPTRDALFRRGFIQGLGLLGGNGNSNEDSSQTNNVIAHGNQQLSGQNIVNNPVATIGGMNANMPIQA</sequence>
<protein>
    <submittedName>
        <fullName evidence="2">Uncharacterized protein</fullName>
    </submittedName>
</protein>
<gene>
    <name evidence="2" type="ORF">CONCODRAFT_73934</name>
</gene>
<keyword evidence="1" id="KW-0732">Signal</keyword>
<dbReference type="AlphaFoldDB" id="A0A137NTK4"/>
<dbReference type="EMBL" id="KQ964773">
    <property type="protein sequence ID" value="KXN66051.1"/>
    <property type="molecule type" value="Genomic_DNA"/>
</dbReference>
<evidence type="ECO:0000313" key="3">
    <source>
        <dbReference type="Proteomes" id="UP000070444"/>
    </source>
</evidence>
<name>A0A137NTK4_CONC2</name>
<proteinExistence type="predicted"/>
<keyword evidence="3" id="KW-1185">Reference proteome</keyword>
<feature type="chain" id="PRO_5013085339" evidence="1">
    <location>
        <begin position="16"/>
        <end position="144"/>
    </location>
</feature>
<accession>A0A137NTK4</accession>
<evidence type="ECO:0000313" key="2">
    <source>
        <dbReference type="EMBL" id="KXN66051.1"/>
    </source>
</evidence>
<evidence type="ECO:0000256" key="1">
    <source>
        <dbReference type="SAM" id="SignalP"/>
    </source>
</evidence>
<dbReference type="Proteomes" id="UP000070444">
    <property type="component" value="Unassembled WGS sequence"/>
</dbReference>
<feature type="signal peptide" evidence="1">
    <location>
        <begin position="1"/>
        <end position="15"/>
    </location>
</feature>